<keyword evidence="6 8" id="KW-0167">Capsid protein</keyword>
<evidence type="ECO:0000256" key="4">
    <source>
        <dbReference type="ARBA" id="ARBA00018091"/>
    </source>
</evidence>
<evidence type="ECO:0000256" key="8">
    <source>
        <dbReference type="RuleBase" id="RU003967"/>
    </source>
</evidence>
<proteinExistence type="inferred from homology"/>
<evidence type="ECO:0000256" key="6">
    <source>
        <dbReference type="ARBA" id="ARBA00022561"/>
    </source>
</evidence>
<evidence type="ECO:0000256" key="7">
    <source>
        <dbReference type="ARBA" id="ARBA00022844"/>
    </source>
</evidence>
<dbReference type="Gene3D" id="1.20.120.70">
    <property type="entry name" value="Tobacco mosaic virus-like, coat protein"/>
    <property type="match status" value="1"/>
</dbReference>
<dbReference type="EMBL" id="MH271439">
    <property type="protein sequence ID" value="AYN80493.1"/>
    <property type="molecule type" value="Genomic_RNA"/>
</dbReference>
<comment type="function">
    <text evidence="1">Capsid protein self-assembles to form rod-shaped virions about 18 nm in diameter with a central canal enclosing the viral genomic RNA.</text>
</comment>
<evidence type="ECO:0000256" key="2">
    <source>
        <dbReference type="ARBA" id="ARBA00004328"/>
    </source>
</evidence>
<evidence type="ECO:0000256" key="1">
    <source>
        <dbReference type="ARBA" id="ARBA00003662"/>
    </source>
</evidence>
<gene>
    <name evidence="9" type="primary">CP</name>
</gene>
<evidence type="ECO:0000313" key="10">
    <source>
        <dbReference type="EMBL" id="AYN80365.1"/>
    </source>
</evidence>
<sequence>MAYNPITPSKLIAFSASYVPVGTLLNFLVASQGTAFQTQAGRDSFRESLSALPSSVVDINSRFPSTGFYAFLNGPVLRPIFVSLLSSTDTRNRVIEVVDPSNPTTAESLNAVKRTDDASTAARAEIDNLIESISKGFDVYDRASFEAAFSVVWSEATTSKA</sequence>
<dbReference type="GO" id="GO:0005198">
    <property type="term" value="F:structural molecule activity"/>
    <property type="evidence" value="ECO:0007669"/>
    <property type="project" value="InterPro"/>
</dbReference>
<dbReference type="EMBL" id="KJ453559">
    <property type="protein sequence ID" value="AHY04208.1"/>
    <property type="molecule type" value="Genomic_RNA"/>
</dbReference>
<evidence type="ECO:0000313" key="9">
    <source>
        <dbReference type="EMBL" id="AHY04208.1"/>
    </source>
</evidence>
<evidence type="ECO:0000256" key="3">
    <source>
        <dbReference type="ARBA" id="ARBA00005281"/>
    </source>
</evidence>
<reference evidence="10" key="2">
    <citation type="submission" date="2018-04" db="EMBL/GenBank/DDBJ databases">
        <title>Cucumber green mottle mosaic virus isolates from worldwide locations.</title>
        <authorList>
            <person name="Pitman T.L."/>
            <person name="Tongyan T."/>
            <person name="Aegerter B.J."/>
            <person name="Falk B.W."/>
        </authorList>
    </citation>
    <scope>NUCLEOTIDE SEQUENCE</scope>
    <source>
        <strain evidence="10">CG001</strain>
        <strain evidence="11">CG034</strain>
    </source>
</reference>
<keyword evidence="5" id="KW-1139">Helical capsid protein</keyword>
<organism evidence="9">
    <name type="scientific">Cucumber green mottle mosaic virus</name>
    <dbReference type="NCBI Taxonomy" id="12235"/>
    <lineage>
        <taxon>Viruses</taxon>
        <taxon>Riboviria</taxon>
        <taxon>Orthornavirae</taxon>
        <taxon>Kitrinoviricota</taxon>
        <taxon>Alsuviricetes</taxon>
        <taxon>Martellivirales</taxon>
        <taxon>Virgaviridae</taxon>
        <taxon>Tobamovirus</taxon>
        <taxon>Tobamovirus viridimaculae</taxon>
    </lineage>
</organism>
<dbReference type="InterPro" id="IPR036417">
    <property type="entry name" value="TMV-like_coat_sf"/>
</dbReference>
<keyword evidence="7 8" id="KW-0946">Virion</keyword>
<reference evidence="9" key="1">
    <citation type="journal article" date="2014" name="Plant Dis.">
        <title>First Report of Cucumber green mottle mosaic virus on Melon in the United States.</title>
        <authorList>
            <person name="Tian T."/>
            <person name="Posis K."/>
            <person name="Maroon-Lango C.J."/>
            <person name="Mavrodieva V."/>
            <person name="Haymes S."/>
            <person name="Pitman T.L."/>
            <person name="Falk B.W."/>
        </authorList>
    </citation>
    <scope>NUCLEOTIDE SEQUENCE</scope>
    <source>
        <strain evidence="9">California</strain>
    </source>
</reference>
<evidence type="ECO:0000313" key="11">
    <source>
        <dbReference type="EMBL" id="AYN80493.1"/>
    </source>
</evidence>
<dbReference type="InterPro" id="IPR001337">
    <property type="entry name" value="TMV-like_coat"/>
</dbReference>
<comment type="similarity">
    <text evidence="3 8">Belongs to the virgaviridae capsid protein family.</text>
</comment>
<name>A0A023UMD5_9VIRU</name>
<accession>A0A023UMD5</accession>
<protein>
    <recommendedName>
        <fullName evidence="4 8">Capsid protein</fullName>
    </recommendedName>
</protein>
<dbReference type="EMBL" id="MH271407">
    <property type="protein sequence ID" value="AYN80365.1"/>
    <property type="molecule type" value="Genomic_RNA"/>
</dbReference>
<dbReference type="GO" id="GO:0019029">
    <property type="term" value="C:helical viral capsid"/>
    <property type="evidence" value="ECO:0007669"/>
    <property type="project" value="UniProtKB-KW"/>
</dbReference>
<dbReference type="SUPFAM" id="SSF47195">
    <property type="entry name" value="TMV-like viral coat proteins"/>
    <property type="match status" value="1"/>
</dbReference>
<comment type="subcellular location">
    <subcellularLocation>
        <location evidence="2">Virion</location>
    </subcellularLocation>
</comment>
<dbReference type="Pfam" id="PF00721">
    <property type="entry name" value="TMV_coat"/>
    <property type="match status" value="1"/>
</dbReference>
<evidence type="ECO:0000256" key="5">
    <source>
        <dbReference type="ARBA" id="ARBA00022497"/>
    </source>
</evidence>